<feature type="transmembrane region" description="Helical" evidence="1">
    <location>
        <begin position="53"/>
        <end position="71"/>
    </location>
</feature>
<organism evidence="2 3">
    <name type="scientific">Billgrantia pellis</name>
    <dbReference type="NCBI Taxonomy" id="2606936"/>
    <lineage>
        <taxon>Bacteria</taxon>
        <taxon>Pseudomonadati</taxon>
        <taxon>Pseudomonadota</taxon>
        <taxon>Gammaproteobacteria</taxon>
        <taxon>Oceanospirillales</taxon>
        <taxon>Halomonadaceae</taxon>
        <taxon>Billgrantia</taxon>
    </lineage>
</organism>
<keyword evidence="1" id="KW-0812">Transmembrane</keyword>
<feature type="transmembrane region" description="Helical" evidence="1">
    <location>
        <begin position="20"/>
        <end position="41"/>
    </location>
</feature>
<feature type="transmembrane region" description="Helical" evidence="1">
    <location>
        <begin position="108"/>
        <end position="133"/>
    </location>
</feature>
<dbReference type="AlphaFoldDB" id="A0A7V7KFV0"/>
<evidence type="ECO:0000256" key="1">
    <source>
        <dbReference type="SAM" id="Phobius"/>
    </source>
</evidence>
<keyword evidence="1" id="KW-1133">Transmembrane helix</keyword>
<keyword evidence="1" id="KW-0472">Membrane</keyword>
<proteinExistence type="predicted"/>
<dbReference type="PROSITE" id="PS51257">
    <property type="entry name" value="PROKAR_LIPOPROTEIN"/>
    <property type="match status" value="1"/>
</dbReference>
<dbReference type="RefSeq" id="WP_149328924.1">
    <property type="nucleotide sequence ID" value="NZ_VTPY01000005.1"/>
</dbReference>
<sequence>MAAKTTKASSRPDSQAIQFLSVYLVSILVAGCLTLGLGKAAGWETVFNSLREAQVTGLLAFSGLAIGIGLQAAGSRRYIAIAYAFGFLMALGHLMATMAPKQEIGSDLILIYICPVLFITGIVTMFSSSVLAFRAHIDEGEGEAIPYPTRKIVDEP</sequence>
<evidence type="ECO:0000313" key="2">
    <source>
        <dbReference type="EMBL" id="KAA0011181.1"/>
    </source>
</evidence>
<name>A0A7V7KFV0_9GAMM</name>
<accession>A0A7V7KFV0</accession>
<dbReference type="Proteomes" id="UP000486760">
    <property type="component" value="Unassembled WGS sequence"/>
</dbReference>
<gene>
    <name evidence="2" type="ORF">F0A17_13735</name>
</gene>
<protein>
    <submittedName>
        <fullName evidence="2">Uncharacterized protein</fullName>
    </submittedName>
</protein>
<feature type="transmembrane region" description="Helical" evidence="1">
    <location>
        <begin position="78"/>
        <end position="96"/>
    </location>
</feature>
<reference evidence="2 3" key="1">
    <citation type="submission" date="2019-08" db="EMBL/GenBank/DDBJ databases">
        <title>Bioinformatics analysis of the strain L3 and L5.</title>
        <authorList>
            <person name="Li X."/>
        </authorList>
    </citation>
    <scope>NUCLEOTIDE SEQUENCE [LARGE SCALE GENOMIC DNA]</scope>
    <source>
        <strain evidence="2 3">L5</strain>
    </source>
</reference>
<dbReference type="EMBL" id="VTPY01000005">
    <property type="protein sequence ID" value="KAA0011181.1"/>
    <property type="molecule type" value="Genomic_DNA"/>
</dbReference>
<evidence type="ECO:0000313" key="3">
    <source>
        <dbReference type="Proteomes" id="UP000486760"/>
    </source>
</evidence>
<keyword evidence="3" id="KW-1185">Reference proteome</keyword>
<comment type="caution">
    <text evidence="2">The sequence shown here is derived from an EMBL/GenBank/DDBJ whole genome shotgun (WGS) entry which is preliminary data.</text>
</comment>